<dbReference type="Proteomes" id="UP001162001">
    <property type="component" value="Segment"/>
</dbReference>
<reference evidence="2 3" key="1">
    <citation type="submission" date="2020-04" db="EMBL/GenBank/DDBJ databases">
        <title>Advantages and limits of metagenomic assembly and binning of a giant virus.</title>
        <authorList>
            <person name="Schulz F."/>
            <person name="Andreani J."/>
            <person name="Francis R."/>
            <person name="Boudjemaa H."/>
            <person name="Bou Khalil J.Y."/>
            <person name="Lee J."/>
            <person name="La Scola B."/>
            <person name="Woyke T."/>
        </authorList>
    </citation>
    <scope>NUCLEOTIDE SEQUENCE [LARGE SCALE GENOMIC DNA]</scope>
    <source>
        <strain evidence="2 3">FV1/VV64</strain>
    </source>
</reference>
<protein>
    <submittedName>
        <fullName evidence="2">Uncharacterized protein</fullName>
    </submittedName>
</protein>
<feature type="region of interest" description="Disordered" evidence="1">
    <location>
        <begin position="255"/>
        <end position="287"/>
    </location>
</feature>
<feature type="compositionally biased region" description="Low complexity" evidence="1">
    <location>
        <begin position="272"/>
        <end position="287"/>
    </location>
</feature>
<proteinExistence type="predicted"/>
<dbReference type="EMBL" id="MT418680">
    <property type="protein sequence ID" value="QKF94644.1"/>
    <property type="molecule type" value="Genomic_DNA"/>
</dbReference>
<keyword evidence="3" id="KW-1185">Reference proteome</keyword>
<feature type="region of interest" description="Disordered" evidence="1">
    <location>
        <begin position="439"/>
        <end position="459"/>
    </location>
</feature>
<evidence type="ECO:0000313" key="3">
    <source>
        <dbReference type="Proteomes" id="UP001162001"/>
    </source>
</evidence>
<organism evidence="2 3">
    <name type="scientific">Fadolivirus FV1/VV64</name>
    <dbReference type="NCBI Taxonomy" id="3070911"/>
    <lineage>
        <taxon>Viruses</taxon>
        <taxon>Varidnaviria</taxon>
        <taxon>Bamfordvirae</taxon>
        <taxon>Nucleocytoviricota</taxon>
        <taxon>Megaviricetes</taxon>
        <taxon>Imitervirales</taxon>
        <taxon>Mimiviridae</taxon>
        <taxon>Klosneuvirinae</taxon>
        <taxon>Fadolivirus</taxon>
        <taxon>Fadolivirus algeromassiliense</taxon>
    </lineage>
</organism>
<evidence type="ECO:0000256" key="1">
    <source>
        <dbReference type="SAM" id="MobiDB-lite"/>
    </source>
</evidence>
<feature type="compositionally biased region" description="Low complexity" evidence="1">
    <location>
        <begin position="439"/>
        <end position="456"/>
    </location>
</feature>
<evidence type="ECO:0000313" key="2">
    <source>
        <dbReference type="EMBL" id="QKF94644.1"/>
    </source>
</evidence>
<gene>
    <name evidence="2" type="ORF">Fadolivirus_1_1186</name>
</gene>
<accession>A0A7D3QVU4</accession>
<sequence length="608" mass="70130">MESSQILPINKNEKIYNQESLFGSNIIVIDPTAQKYITDDNILQDSGTKIREANTGLEFNKVDLSKPKGRQHNIHHDNRRFVEIVDNGIKLKKNKISTNRITMKQTRRMEVDNVPDDEPKVPLNINKNVNRKIDKEKEEKMRESYWERYVVEKRKKEIEEEERERKRREEMIHVNRVGRNDKGKDVSLNKPLIYNRNKIPEPVSTFIVKSNQPQDELVKNMDDDRCLNVNPSTVKLIVKANPYIQVKTHKDNVYTHTKKPKHTIHNEKETESNNTSSDTSSLTTTESVQCDNNCNNVANVEEYDTYKNGVKNIKSVSHFVNNIEQKLPKYKFEKKTKKEKSQCENFPSESSSDQCDKWKDDCCCIEEDILNSTSACSTSARSTSSKPSCNPDSQYSHDIFESSGCSHSDSTQCNQDCDQHDNHCEEICEESSTLVHESVSSSKSSRSSSSSSSSHVQDYDSSYHDEGYTTHNCNDNINAMTHVCDHVKKVITYLKKVIDNITMTLTIICLLPCDGEQIQSILCETIELYDLILDELRCGNNSAVLTSFIPKFEKYKHLLEKIKDCKYDKVKANEILMIINKNQCQILKVLMVYQDNMFKRYIDNLSCD</sequence>
<name>A0A7D3QVU4_9VIRU</name>